<feature type="domain" description="DUF8215" evidence="2">
    <location>
        <begin position="7"/>
        <end position="132"/>
    </location>
</feature>
<dbReference type="AlphaFoldDB" id="M0IBV5"/>
<dbReference type="InterPro" id="IPR058528">
    <property type="entry name" value="DUF8215"/>
</dbReference>
<name>M0IBV5_9EURY</name>
<evidence type="ECO:0000313" key="4">
    <source>
        <dbReference type="Proteomes" id="UP000011550"/>
    </source>
</evidence>
<dbReference type="PATRIC" id="fig|662479.7.peg.2376"/>
<dbReference type="Pfam" id="PF26650">
    <property type="entry name" value="DUF8215"/>
    <property type="match status" value="1"/>
</dbReference>
<proteinExistence type="predicted"/>
<gene>
    <name evidence="3" type="ORF">C440_11708</name>
</gene>
<reference evidence="3 4" key="1">
    <citation type="journal article" date="2014" name="PLoS Genet.">
        <title>Phylogenetically driven sequencing of extremely halophilic archaea reveals strategies for static and dynamic osmo-response.</title>
        <authorList>
            <person name="Becker E.A."/>
            <person name="Seitzer P.M."/>
            <person name="Tritt A."/>
            <person name="Larsen D."/>
            <person name="Krusor M."/>
            <person name="Yao A.I."/>
            <person name="Wu D."/>
            <person name="Madern D."/>
            <person name="Eisen J.A."/>
            <person name="Darling A.E."/>
            <person name="Facciotti M.T."/>
        </authorList>
    </citation>
    <scope>NUCLEOTIDE SEQUENCE [LARGE SCALE GENOMIC DNA]</scope>
    <source>
        <strain evidence="3 4">ATCC BAA-1512</strain>
    </source>
</reference>
<keyword evidence="1" id="KW-1133">Transmembrane helix</keyword>
<protein>
    <recommendedName>
        <fullName evidence="2">DUF8215 domain-containing protein</fullName>
    </recommendedName>
</protein>
<evidence type="ECO:0000256" key="1">
    <source>
        <dbReference type="SAM" id="Phobius"/>
    </source>
</evidence>
<organism evidence="3 4">
    <name type="scientific">Haloferax mucosum ATCC BAA-1512</name>
    <dbReference type="NCBI Taxonomy" id="662479"/>
    <lineage>
        <taxon>Archaea</taxon>
        <taxon>Methanobacteriati</taxon>
        <taxon>Methanobacteriota</taxon>
        <taxon>Stenosarchaea group</taxon>
        <taxon>Halobacteria</taxon>
        <taxon>Halobacteriales</taxon>
        <taxon>Haloferacaceae</taxon>
        <taxon>Haloferax</taxon>
    </lineage>
</organism>
<keyword evidence="1" id="KW-0812">Transmembrane</keyword>
<feature type="transmembrane region" description="Helical" evidence="1">
    <location>
        <begin position="12"/>
        <end position="36"/>
    </location>
</feature>
<dbReference type="EMBL" id="AOLN01000013">
    <property type="protein sequence ID" value="ELZ94285.1"/>
    <property type="molecule type" value="Genomic_DNA"/>
</dbReference>
<feature type="transmembrane region" description="Helical" evidence="1">
    <location>
        <begin position="84"/>
        <end position="101"/>
    </location>
</feature>
<accession>M0IBV5</accession>
<evidence type="ECO:0000313" key="3">
    <source>
        <dbReference type="EMBL" id="ELZ94285.1"/>
    </source>
</evidence>
<feature type="transmembrane region" description="Helical" evidence="1">
    <location>
        <begin position="42"/>
        <end position="63"/>
    </location>
</feature>
<sequence length="141" mass="15296">MLSKSIERIDRWLDQVFFAAWEVSVLVIPTLWFLLAATPPEAVSLSGLTSLTVSALAVGTFRGEYFRTGAWPRPGHLPTLPIRSAYYSLVVGGTALLGSAVQVEFGAFWLGILVPVMCALPVLAAFPRALSRFESVSKLTL</sequence>
<dbReference type="Proteomes" id="UP000011550">
    <property type="component" value="Unassembled WGS sequence"/>
</dbReference>
<keyword evidence="1" id="KW-0472">Membrane</keyword>
<comment type="caution">
    <text evidence="3">The sequence shown here is derived from an EMBL/GenBank/DDBJ whole genome shotgun (WGS) entry which is preliminary data.</text>
</comment>
<evidence type="ECO:0000259" key="2">
    <source>
        <dbReference type="Pfam" id="PF26650"/>
    </source>
</evidence>
<feature type="transmembrane region" description="Helical" evidence="1">
    <location>
        <begin position="107"/>
        <end position="126"/>
    </location>
</feature>
<keyword evidence="4" id="KW-1185">Reference proteome</keyword>